<sequence>MRMIDKAQFDTNDSKGKFDLDIESNSNSCKLKLGIRPQDKMIYICAGKTKYFEYESSQSCGNFVVNYLGSNYKNDDDVVIGDLGKYIITNTGIAVSTNNALTPGQSDSLNFEVVSKCGTYTFKVIFTYYPEECCIK</sequence>
<evidence type="ECO:0000313" key="1">
    <source>
        <dbReference type="EMBL" id="SFC85096.1"/>
    </source>
</evidence>
<accession>A0A1I1MIZ4</accession>
<dbReference type="AlphaFoldDB" id="A0A1I1MIZ4"/>
<dbReference type="OrthoDB" id="1912047at2"/>
<keyword evidence="2" id="KW-1185">Reference proteome</keyword>
<protein>
    <submittedName>
        <fullName evidence="1">Uncharacterized protein</fullName>
    </submittedName>
</protein>
<evidence type="ECO:0000313" key="2">
    <source>
        <dbReference type="Proteomes" id="UP000199263"/>
    </source>
</evidence>
<dbReference type="STRING" id="119641.SAMN05421842_11115"/>
<dbReference type="Proteomes" id="UP000199263">
    <property type="component" value="Unassembled WGS sequence"/>
</dbReference>
<organism evidence="1 2">
    <name type="scientific">Clostridium uliginosum</name>
    <dbReference type="NCBI Taxonomy" id="119641"/>
    <lineage>
        <taxon>Bacteria</taxon>
        <taxon>Bacillati</taxon>
        <taxon>Bacillota</taxon>
        <taxon>Clostridia</taxon>
        <taxon>Eubacteriales</taxon>
        <taxon>Clostridiaceae</taxon>
        <taxon>Clostridium</taxon>
    </lineage>
</organism>
<dbReference type="RefSeq" id="WP_090090974.1">
    <property type="nucleotide sequence ID" value="NZ_FOMG01000011.1"/>
</dbReference>
<reference evidence="1 2" key="1">
    <citation type="submission" date="2016-10" db="EMBL/GenBank/DDBJ databases">
        <authorList>
            <person name="de Groot N.N."/>
        </authorList>
    </citation>
    <scope>NUCLEOTIDE SEQUENCE [LARGE SCALE GENOMIC DNA]</scope>
    <source>
        <strain evidence="1 2">DSM 12992</strain>
    </source>
</reference>
<proteinExistence type="predicted"/>
<name>A0A1I1MIZ4_9CLOT</name>
<gene>
    <name evidence="1" type="ORF">SAMN05421842_11115</name>
</gene>
<dbReference type="EMBL" id="FOMG01000011">
    <property type="protein sequence ID" value="SFC85096.1"/>
    <property type="molecule type" value="Genomic_DNA"/>
</dbReference>